<dbReference type="AlphaFoldDB" id="A0A937D6E0"/>
<gene>
    <name evidence="1" type="ORF">JI739_05095</name>
</gene>
<organism evidence="1 2">
    <name type="scientific">Ramlibacter aurantiacus</name>
    <dbReference type="NCBI Taxonomy" id="2801330"/>
    <lineage>
        <taxon>Bacteria</taxon>
        <taxon>Pseudomonadati</taxon>
        <taxon>Pseudomonadota</taxon>
        <taxon>Betaproteobacteria</taxon>
        <taxon>Burkholderiales</taxon>
        <taxon>Comamonadaceae</taxon>
        <taxon>Ramlibacter</taxon>
    </lineage>
</organism>
<accession>A0A937D6E0</accession>
<sequence length="64" mass="7171">MKRDTKTEVDTAGLRYTSKVSGTQFPGAWGRSMSCFRCGKHVARSSLESFHLAGSVRWRCREGC</sequence>
<evidence type="ECO:0000313" key="2">
    <source>
        <dbReference type="Proteomes" id="UP000613011"/>
    </source>
</evidence>
<dbReference type="EMBL" id="JAEQNA010000001">
    <property type="protein sequence ID" value="MBL0419721.1"/>
    <property type="molecule type" value="Genomic_DNA"/>
</dbReference>
<name>A0A937D6E0_9BURK</name>
<dbReference type="RefSeq" id="WP_201682730.1">
    <property type="nucleotide sequence ID" value="NZ_JAEQNA010000001.1"/>
</dbReference>
<keyword evidence="2" id="KW-1185">Reference proteome</keyword>
<comment type="caution">
    <text evidence="1">The sequence shown here is derived from an EMBL/GenBank/DDBJ whole genome shotgun (WGS) entry which is preliminary data.</text>
</comment>
<evidence type="ECO:0000313" key="1">
    <source>
        <dbReference type="EMBL" id="MBL0419721.1"/>
    </source>
</evidence>
<proteinExistence type="predicted"/>
<dbReference type="Proteomes" id="UP000613011">
    <property type="component" value="Unassembled WGS sequence"/>
</dbReference>
<protein>
    <submittedName>
        <fullName evidence="1">Uncharacterized protein</fullName>
    </submittedName>
</protein>
<reference evidence="1" key="1">
    <citation type="submission" date="2021-01" db="EMBL/GenBank/DDBJ databases">
        <title>Ramlibacter sp. strain AW1 16S ribosomal RNA gene Genome sequencing and assembly.</title>
        <authorList>
            <person name="Kang M."/>
        </authorList>
    </citation>
    <scope>NUCLEOTIDE SEQUENCE</scope>
    <source>
        <strain evidence="1">AW1</strain>
    </source>
</reference>